<feature type="region of interest" description="Disordered" evidence="1">
    <location>
        <begin position="721"/>
        <end position="746"/>
    </location>
</feature>
<gene>
    <name evidence="4" type="ORF">GCM10023208_10750</name>
</gene>
<dbReference type="SUPFAM" id="SSF55785">
    <property type="entry name" value="PYP-like sensor domain (PAS domain)"/>
    <property type="match status" value="1"/>
</dbReference>
<dbReference type="EMBL" id="BAABHV010000009">
    <property type="protein sequence ID" value="GAA5051156.1"/>
    <property type="molecule type" value="Genomic_DNA"/>
</dbReference>
<accession>A0ABP9K4J1</accession>
<protein>
    <recommendedName>
        <fullName evidence="6">EAL domain-containing protein</fullName>
    </recommendedName>
</protein>
<dbReference type="SMART" id="SM00267">
    <property type="entry name" value="GGDEF"/>
    <property type="match status" value="1"/>
</dbReference>
<organism evidence="4 5">
    <name type="scientific">Erythrobacter westpacificensis</name>
    <dbReference type="NCBI Taxonomy" id="1055231"/>
    <lineage>
        <taxon>Bacteria</taxon>
        <taxon>Pseudomonadati</taxon>
        <taxon>Pseudomonadota</taxon>
        <taxon>Alphaproteobacteria</taxon>
        <taxon>Sphingomonadales</taxon>
        <taxon>Erythrobacteraceae</taxon>
        <taxon>Erythrobacter/Porphyrobacter group</taxon>
        <taxon>Erythrobacter</taxon>
    </lineage>
</organism>
<evidence type="ECO:0000256" key="1">
    <source>
        <dbReference type="SAM" id="MobiDB-lite"/>
    </source>
</evidence>
<dbReference type="Gene3D" id="3.20.20.450">
    <property type="entry name" value="EAL domain"/>
    <property type="match status" value="1"/>
</dbReference>
<dbReference type="PANTHER" id="PTHR44757:SF2">
    <property type="entry name" value="BIOFILM ARCHITECTURE MAINTENANCE PROTEIN MBAA"/>
    <property type="match status" value="1"/>
</dbReference>
<dbReference type="InterPro" id="IPR035965">
    <property type="entry name" value="PAS-like_dom_sf"/>
</dbReference>
<dbReference type="InterPro" id="IPR000014">
    <property type="entry name" value="PAS"/>
</dbReference>
<dbReference type="InterPro" id="IPR000160">
    <property type="entry name" value="GGDEF_dom"/>
</dbReference>
<reference evidence="5" key="1">
    <citation type="journal article" date="2019" name="Int. J. Syst. Evol. Microbiol.">
        <title>The Global Catalogue of Microorganisms (GCM) 10K type strain sequencing project: providing services to taxonomists for standard genome sequencing and annotation.</title>
        <authorList>
            <consortium name="The Broad Institute Genomics Platform"/>
            <consortium name="The Broad Institute Genome Sequencing Center for Infectious Disease"/>
            <person name="Wu L."/>
            <person name="Ma J."/>
        </authorList>
    </citation>
    <scope>NUCLEOTIDE SEQUENCE [LARGE SCALE GENOMIC DNA]</scope>
    <source>
        <strain evidence="5">JCM 18014</strain>
    </source>
</reference>
<dbReference type="CDD" id="cd01949">
    <property type="entry name" value="GGDEF"/>
    <property type="match status" value="1"/>
</dbReference>
<dbReference type="Gene3D" id="3.30.70.270">
    <property type="match status" value="1"/>
</dbReference>
<dbReference type="CDD" id="cd01948">
    <property type="entry name" value="EAL"/>
    <property type="match status" value="1"/>
</dbReference>
<dbReference type="RefSeq" id="WP_346032093.1">
    <property type="nucleotide sequence ID" value="NZ_BAABHV010000009.1"/>
</dbReference>
<dbReference type="InterPro" id="IPR001633">
    <property type="entry name" value="EAL_dom"/>
</dbReference>
<sequence length="746" mass="81399">MGVRGIWKGFGGEEARSVRVPDAERAAARLPSLTDAEWLELFGSFERSDLVWFWATDSSGRLTYLSPRALEQFQAGRPVFGQPLADLVHTIRDSDGPAEVKPISFMLSARTAFVDVVVGLKDEGSDADGKKWWQLTGRPQFDARREFAGYRGIVHDITATYEEKRRKSRMAAFDALTGLSNRHRMSQRLAAALNASRLEKRSCALMMLDLDRFKQVNDTLGHPAGDELLKQVSQRLQRVAPTGSEIGRIGGDEFQLIVPDIDDRGKLGDCANRMIQMLSQPYSIEGRRAIIGTSVGIAIAPYDGVEPDELVKAADLALYAAKGGGRGRFRFYSNDLKETAEDRREIEEDLRDAIAAGQLTMHYQPQVGARDNVVRGFEALMRWEHLHHGPISPATFIPIAEQSSLIDELGSWALQQACLDAAEWPGDLPVSVNVSARQFLNKDLPEVVKLALRKSGLPPARLELEITESVFVGDIGSAQAMFAQLRKLGVKLALDDFGTGYSSLSYLRKAPFDKIKIDQSFVRGCAQDGDTGAAIIKAIANLASAMKMTTTAEGVEAMDELESVGGLDVDFVQGFIFSRAVPQADVLEKLRSGELRYEPVGPARHRAGRRTLYRRVGVVHEDHHYVAMLRDLSRTGARIEGLLDVPIGTELVLDLGEGQIVVGRVRRSQDATQGIEFEVPLVSDGAGGLCTRHRVSPYMLAAIGMPLRALGSGHHLAAAAAASGHPPSGRPRFMQVDVGGGASRAG</sequence>
<dbReference type="NCBIfam" id="TIGR00254">
    <property type="entry name" value="GGDEF"/>
    <property type="match status" value="1"/>
</dbReference>
<evidence type="ECO:0000259" key="2">
    <source>
        <dbReference type="PROSITE" id="PS50883"/>
    </source>
</evidence>
<evidence type="ECO:0000259" key="3">
    <source>
        <dbReference type="PROSITE" id="PS50887"/>
    </source>
</evidence>
<dbReference type="PROSITE" id="PS50883">
    <property type="entry name" value="EAL"/>
    <property type="match status" value="1"/>
</dbReference>
<dbReference type="InterPro" id="IPR043128">
    <property type="entry name" value="Rev_trsase/Diguanyl_cyclase"/>
</dbReference>
<dbReference type="Gene3D" id="3.30.450.20">
    <property type="entry name" value="PAS domain"/>
    <property type="match status" value="1"/>
</dbReference>
<evidence type="ECO:0008006" key="6">
    <source>
        <dbReference type="Google" id="ProtNLM"/>
    </source>
</evidence>
<dbReference type="SMART" id="SM00052">
    <property type="entry name" value="EAL"/>
    <property type="match status" value="1"/>
</dbReference>
<feature type="domain" description="EAL" evidence="2">
    <location>
        <begin position="343"/>
        <end position="594"/>
    </location>
</feature>
<feature type="compositionally biased region" description="Low complexity" evidence="1">
    <location>
        <begin position="721"/>
        <end position="731"/>
    </location>
</feature>
<evidence type="ECO:0000313" key="5">
    <source>
        <dbReference type="Proteomes" id="UP001500518"/>
    </source>
</evidence>
<dbReference type="PANTHER" id="PTHR44757">
    <property type="entry name" value="DIGUANYLATE CYCLASE DGCP"/>
    <property type="match status" value="1"/>
</dbReference>
<feature type="domain" description="GGDEF" evidence="3">
    <location>
        <begin position="201"/>
        <end position="334"/>
    </location>
</feature>
<dbReference type="InterPro" id="IPR052155">
    <property type="entry name" value="Biofilm_reg_signaling"/>
</dbReference>
<dbReference type="Proteomes" id="UP001500518">
    <property type="component" value="Unassembled WGS sequence"/>
</dbReference>
<dbReference type="InterPro" id="IPR029787">
    <property type="entry name" value="Nucleotide_cyclase"/>
</dbReference>
<dbReference type="Pfam" id="PF00990">
    <property type="entry name" value="GGDEF"/>
    <property type="match status" value="1"/>
</dbReference>
<proteinExistence type="predicted"/>
<comment type="caution">
    <text evidence="4">The sequence shown here is derived from an EMBL/GenBank/DDBJ whole genome shotgun (WGS) entry which is preliminary data.</text>
</comment>
<name>A0ABP9K4J1_9SPHN</name>
<evidence type="ECO:0000313" key="4">
    <source>
        <dbReference type="EMBL" id="GAA5051156.1"/>
    </source>
</evidence>
<dbReference type="PROSITE" id="PS50887">
    <property type="entry name" value="GGDEF"/>
    <property type="match status" value="1"/>
</dbReference>
<dbReference type="SUPFAM" id="SSF141868">
    <property type="entry name" value="EAL domain-like"/>
    <property type="match status" value="1"/>
</dbReference>
<dbReference type="SUPFAM" id="SSF55073">
    <property type="entry name" value="Nucleotide cyclase"/>
    <property type="match status" value="1"/>
</dbReference>
<keyword evidence="5" id="KW-1185">Reference proteome</keyword>
<dbReference type="CDD" id="cd00130">
    <property type="entry name" value="PAS"/>
    <property type="match status" value="1"/>
</dbReference>
<dbReference type="InterPro" id="IPR035919">
    <property type="entry name" value="EAL_sf"/>
</dbReference>
<dbReference type="Pfam" id="PF00563">
    <property type="entry name" value="EAL"/>
    <property type="match status" value="1"/>
</dbReference>